<proteinExistence type="predicted"/>
<evidence type="ECO:0000313" key="2">
    <source>
        <dbReference type="EMBL" id="GAA4461891.1"/>
    </source>
</evidence>
<comment type="caution">
    <text evidence="2">The sequence shown here is derived from an EMBL/GenBank/DDBJ whole genome shotgun (WGS) entry which is preliminary data.</text>
</comment>
<dbReference type="EMBL" id="BAABGA010000058">
    <property type="protein sequence ID" value="GAA4461891.1"/>
    <property type="molecule type" value="Genomic_DNA"/>
</dbReference>
<accession>A0ABP8N5X3</accession>
<keyword evidence="1" id="KW-1133">Transmembrane helix</keyword>
<protein>
    <submittedName>
        <fullName evidence="2">Uncharacterized protein</fullName>
    </submittedName>
</protein>
<sequence length="206" mass="23521">MKNLNTRFVVRTLLVLVAITAVVGIFAAFFTVWRLPARQDDNRAVDRFFWHDYSNGVAKQRRDSGWQYQGQINGLGSCVVLHHSQSQHEKYGQNGGYVVAFQLPLDVVEGDQLTLSPVPATRSGELHPHEQRFTLMLPHEFTVTTFGDHFGSITARSDIRESFITVKQMTQKHVILHVQIDVSIPEFYDLKLDRDFTIQRVPPDDA</sequence>
<evidence type="ECO:0000256" key="1">
    <source>
        <dbReference type="SAM" id="Phobius"/>
    </source>
</evidence>
<gene>
    <name evidence="2" type="ORF">GCM10023156_45040</name>
</gene>
<organism evidence="2 3">
    <name type="scientific">Novipirellula rosea</name>
    <dbReference type="NCBI Taxonomy" id="1031540"/>
    <lineage>
        <taxon>Bacteria</taxon>
        <taxon>Pseudomonadati</taxon>
        <taxon>Planctomycetota</taxon>
        <taxon>Planctomycetia</taxon>
        <taxon>Pirellulales</taxon>
        <taxon>Pirellulaceae</taxon>
        <taxon>Novipirellula</taxon>
    </lineage>
</organism>
<feature type="transmembrane region" description="Helical" evidence="1">
    <location>
        <begin position="12"/>
        <end position="33"/>
    </location>
</feature>
<dbReference type="Proteomes" id="UP001500840">
    <property type="component" value="Unassembled WGS sequence"/>
</dbReference>
<name>A0ABP8N5X3_9BACT</name>
<keyword evidence="1" id="KW-0472">Membrane</keyword>
<keyword evidence="3" id="KW-1185">Reference proteome</keyword>
<evidence type="ECO:0000313" key="3">
    <source>
        <dbReference type="Proteomes" id="UP001500840"/>
    </source>
</evidence>
<keyword evidence="1" id="KW-0812">Transmembrane</keyword>
<reference evidence="3" key="1">
    <citation type="journal article" date="2019" name="Int. J. Syst. Evol. Microbiol.">
        <title>The Global Catalogue of Microorganisms (GCM) 10K type strain sequencing project: providing services to taxonomists for standard genome sequencing and annotation.</title>
        <authorList>
            <consortium name="The Broad Institute Genomics Platform"/>
            <consortium name="The Broad Institute Genome Sequencing Center for Infectious Disease"/>
            <person name="Wu L."/>
            <person name="Ma J."/>
        </authorList>
    </citation>
    <scope>NUCLEOTIDE SEQUENCE [LARGE SCALE GENOMIC DNA]</scope>
    <source>
        <strain evidence="3">JCM 17759</strain>
    </source>
</reference>